<name>A0A833LYT0_9LEPT</name>
<comment type="caution">
    <text evidence="1">The sequence shown here is derived from an EMBL/GenBank/DDBJ whole genome shotgun (WGS) entry which is preliminary data.</text>
</comment>
<dbReference type="EMBL" id="WBUI01000008">
    <property type="protein sequence ID" value="KAB2932610.1"/>
    <property type="molecule type" value="Genomic_DNA"/>
</dbReference>
<sequence>MAESIRLTVKCHACGFEIKGSARYGAGHYVQEGIAFDFTATGKIKTDKGSRVKGEVTCICPKCTVRNKYEI</sequence>
<gene>
    <name evidence="1" type="ORF">F9K24_09530</name>
</gene>
<accession>A0A833LYT0</accession>
<reference evidence="1 2" key="1">
    <citation type="submission" date="2019-10" db="EMBL/GenBank/DDBJ databases">
        <title>Extracellular Electron Transfer in a Candidatus Methanoperedens spp. Enrichment Culture.</title>
        <authorList>
            <person name="Berger S."/>
            <person name="Rangel Shaw D."/>
            <person name="Berben T."/>
            <person name="In 'T Zandt M."/>
            <person name="Frank J."/>
            <person name="Reimann J."/>
            <person name="Jetten M.S.M."/>
            <person name="Welte C.U."/>
        </authorList>
    </citation>
    <scope>NUCLEOTIDE SEQUENCE [LARGE SCALE GENOMIC DNA]</scope>
    <source>
        <strain evidence="1">SB12</strain>
    </source>
</reference>
<dbReference type="AlphaFoldDB" id="A0A833LYT0"/>
<evidence type="ECO:0000313" key="1">
    <source>
        <dbReference type="EMBL" id="KAB2932610.1"/>
    </source>
</evidence>
<dbReference type="Proteomes" id="UP000460298">
    <property type="component" value="Unassembled WGS sequence"/>
</dbReference>
<proteinExistence type="predicted"/>
<organism evidence="1 2">
    <name type="scientific">Leptonema illini</name>
    <dbReference type="NCBI Taxonomy" id="183"/>
    <lineage>
        <taxon>Bacteria</taxon>
        <taxon>Pseudomonadati</taxon>
        <taxon>Spirochaetota</taxon>
        <taxon>Spirochaetia</taxon>
        <taxon>Leptospirales</taxon>
        <taxon>Leptospiraceae</taxon>
        <taxon>Leptonema</taxon>
    </lineage>
</organism>
<evidence type="ECO:0000313" key="2">
    <source>
        <dbReference type="Proteomes" id="UP000460298"/>
    </source>
</evidence>
<protein>
    <submittedName>
        <fullName evidence="1">Uncharacterized protein</fullName>
    </submittedName>
</protein>